<keyword evidence="6" id="KW-1185">Reference proteome</keyword>
<keyword evidence="3" id="KW-0812">Transmembrane</keyword>
<feature type="transmembrane region" description="Helical" evidence="3">
    <location>
        <begin position="12"/>
        <end position="33"/>
    </location>
</feature>
<sequence>MTGFRPRGRRGAYTAAAIAFTTSALVVLATALFGQHPPPAPPDTARAASIDEPRTPAPRSSPLPRSEPTVIRIPKIGVRTQIEKVTRSADGSVDMPTDPDHVGWYTGSVTPGETGNTVVVGHLDSRSGPAAFYGLGTLRKGSRITVTRRDGSTAHFAVTAMEVWAKDGFPSRRVYGPTMTPTLTLITCADWDDDRHTYRSNLVITAEPTTSPPGGADRGF</sequence>
<dbReference type="Proteomes" id="UP000530403">
    <property type="component" value="Unassembled WGS sequence"/>
</dbReference>
<dbReference type="EMBL" id="JACCCF010000001">
    <property type="protein sequence ID" value="NYE44504.1"/>
    <property type="molecule type" value="Genomic_DNA"/>
</dbReference>
<evidence type="ECO:0000256" key="2">
    <source>
        <dbReference type="SAM" id="MobiDB-lite"/>
    </source>
</evidence>
<dbReference type="GO" id="GO:0016787">
    <property type="term" value="F:hydrolase activity"/>
    <property type="evidence" value="ECO:0007669"/>
    <property type="project" value="UniProtKB-KW"/>
</dbReference>
<dbReference type="Pfam" id="PF04203">
    <property type="entry name" value="Sortase"/>
    <property type="match status" value="1"/>
</dbReference>
<dbReference type="NCBIfam" id="NF033748">
    <property type="entry name" value="class_F_sortase"/>
    <property type="match status" value="1"/>
</dbReference>
<dbReference type="Gene3D" id="2.40.260.10">
    <property type="entry name" value="Sortase"/>
    <property type="match status" value="1"/>
</dbReference>
<gene>
    <name evidence="5" type="ORF">HEB29_005515</name>
    <name evidence="4" type="ORF">Sfulv_58490</name>
</gene>
<keyword evidence="3" id="KW-1133">Transmembrane helix</keyword>
<dbReference type="EMBL" id="BLWC01000001">
    <property type="protein sequence ID" value="GFN01039.1"/>
    <property type="molecule type" value="Genomic_DNA"/>
</dbReference>
<dbReference type="InterPro" id="IPR023365">
    <property type="entry name" value="Sortase_dom-sf"/>
</dbReference>
<dbReference type="InterPro" id="IPR005754">
    <property type="entry name" value="Sortase"/>
</dbReference>
<dbReference type="AlphaFoldDB" id="A0A7J0CF75"/>
<evidence type="ECO:0000313" key="5">
    <source>
        <dbReference type="EMBL" id="NYE44504.1"/>
    </source>
</evidence>
<evidence type="ECO:0000313" key="6">
    <source>
        <dbReference type="Proteomes" id="UP000498980"/>
    </source>
</evidence>
<evidence type="ECO:0000313" key="7">
    <source>
        <dbReference type="Proteomes" id="UP000530403"/>
    </source>
</evidence>
<accession>A0A7J0CF75</accession>
<organism evidence="4 6">
    <name type="scientific">Streptomyces fulvorobeus</name>
    <dbReference type="NCBI Taxonomy" id="284028"/>
    <lineage>
        <taxon>Bacteria</taxon>
        <taxon>Bacillati</taxon>
        <taxon>Actinomycetota</taxon>
        <taxon>Actinomycetes</taxon>
        <taxon>Kitasatosporales</taxon>
        <taxon>Streptomycetaceae</taxon>
        <taxon>Streptomyces</taxon>
    </lineage>
</organism>
<dbReference type="RefSeq" id="WP_173317177.1">
    <property type="nucleotide sequence ID" value="NZ_BAAAUE010000022.1"/>
</dbReference>
<evidence type="ECO:0000256" key="1">
    <source>
        <dbReference type="ARBA" id="ARBA00022801"/>
    </source>
</evidence>
<name>A0A7J0CF75_9ACTN</name>
<dbReference type="CDD" id="cd05829">
    <property type="entry name" value="Sortase_F"/>
    <property type="match status" value="1"/>
</dbReference>
<reference evidence="5 7" key="2">
    <citation type="submission" date="2020-07" db="EMBL/GenBank/DDBJ databases">
        <title>Sequencing the genomes of 1000 actinobacteria strains.</title>
        <authorList>
            <person name="Klenk H.-P."/>
        </authorList>
    </citation>
    <scope>NUCLEOTIDE SEQUENCE [LARGE SCALE GENOMIC DNA]</scope>
    <source>
        <strain evidence="5 7">DSM 41455</strain>
    </source>
</reference>
<evidence type="ECO:0000256" key="3">
    <source>
        <dbReference type="SAM" id="Phobius"/>
    </source>
</evidence>
<keyword evidence="3" id="KW-0472">Membrane</keyword>
<proteinExistence type="predicted"/>
<keyword evidence="1" id="KW-0378">Hydrolase</keyword>
<reference evidence="4 6" key="1">
    <citation type="submission" date="2020-05" db="EMBL/GenBank/DDBJ databases">
        <title>Whole genome shotgun sequence of Streptomyces fulvorobeus NBRC 15897.</title>
        <authorList>
            <person name="Komaki H."/>
            <person name="Tamura T."/>
        </authorList>
    </citation>
    <scope>NUCLEOTIDE SEQUENCE [LARGE SCALE GENOMIC DNA]</scope>
    <source>
        <strain evidence="4 6">NBRC 15897</strain>
    </source>
</reference>
<dbReference type="Proteomes" id="UP000498980">
    <property type="component" value="Unassembled WGS sequence"/>
</dbReference>
<protein>
    <submittedName>
        <fullName evidence="4">Class F sortase</fullName>
    </submittedName>
    <submittedName>
        <fullName evidence="5">Sortase (Surface protein transpeptidase)</fullName>
    </submittedName>
</protein>
<feature type="region of interest" description="Disordered" evidence="2">
    <location>
        <begin position="37"/>
        <end position="67"/>
    </location>
</feature>
<comment type="caution">
    <text evidence="4">The sequence shown here is derived from an EMBL/GenBank/DDBJ whole genome shotgun (WGS) entry which is preliminary data.</text>
</comment>
<dbReference type="InterPro" id="IPR042001">
    <property type="entry name" value="Sortase_F"/>
</dbReference>
<dbReference type="SUPFAM" id="SSF63817">
    <property type="entry name" value="Sortase"/>
    <property type="match status" value="1"/>
</dbReference>
<evidence type="ECO:0000313" key="4">
    <source>
        <dbReference type="EMBL" id="GFN01039.1"/>
    </source>
</evidence>